<dbReference type="SMART" id="SM00034">
    <property type="entry name" value="CLECT"/>
    <property type="match status" value="1"/>
</dbReference>
<dbReference type="PROSITE" id="PS00615">
    <property type="entry name" value="C_TYPE_LECTIN_1"/>
    <property type="match status" value="1"/>
</dbReference>
<evidence type="ECO:0000313" key="4">
    <source>
        <dbReference type="Proteomes" id="UP000472262"/>
    </source>
</evidence>
<proteinExistence type="predicted"/>
<dbReference type="PANTHER" id="PTHR45784">
    <property type="entry name" value="C-TYPE LECTIN DOMAIN FAMILY 20 MEMBER A-RELATED"/>
    <property type="match status" value="1"/>
</dbReference>
<protein>
    <recommendedName>
        <fullName evidence="2">C-type lectin domain-containing protein</fullName>
    </recommendedName>
</protein>
<dbReference type="Proteomes" id="UP000472262">
    <property type="component" value="Unassembled WGS sequence"/>
</dbReference>
<sequence>NKISTIILVVTPAHVFFCYKLTWPPIKERVNYVALAEKSLGTPGLNGLKSSSCENSHVFYFIPDNMNWTSAQTYCRQHHTDLATVDDWTDYDELLKTVPKGFTEYIWIGLYRNNAAAPWVWSDSSKSTFSSWDVGQPNNYGGKQFCAAVSPAGKWHDLECPIKQASVCYMGPTRFCFH</sequence>
<dbReference type="InterPro" id="IPR018378">
    <property type="entry name" value="C-type_lectin_CS"/>
</dbReference>
<organism evidence="3 4">
    <name type="scientific">Sinocyclocheilus grahami</name>
    <name type="common">Dianchi golden-line fish</name>
    <name type="synonym">Barbus grahami</name>
    <dbReference type="NCBI Taxonomy" id="75366"/>
    <lineage>
        <taxon>Eukaryota</taxon>
        <taxon>Metazoa</taxon>
        <taxon>Chordata</taxon>
        <taxon>Craniata</taxon>
        <taxon>Vertebrata</taxon>
        <taxon>Euteleostomi</taxon>
        <taxon>Actinopterygii</taxon>
        <taxon>Neopterygii</taxon>
        <taxon>Teleostei</taxon>
        <taxon>Ostariophysi</taxon>
        <taxon>Cypriniformes</taxon>
        <taxon>Cyprinidae</taxon>
        <taxon>Cyprininae</taxon>
        <taxon>Sinocyclocheilus</taxon>
    </lineage>
</organism>
<evidence type="ECO:0000259" key="2">
    <source>
        <dbReference type="PROSITE" id="PS50041"/>
    </source>
</evidence>
<evidence type="ECO:0000256" key="1">
    <source>
        <dbReference type="ARBA" id="ARBA00023157"/>
    </source>
</evidence>
<dbReference type="InterPro" id="IPR001304">
    <property type="entry name" value="C-type_lectin-like"/>
</dbReference>
<dbReference type="InParanoid" id="A0A672RE74"/>
<reference evidence="3" key="1">
    <citation type="submission" date="2025-08" db="UniProtKB">
        <authorList>
            <consortium name="Ensembl"/>
        </authorList>
    </citation>
    <scope>IDENTIFICATION</scope>
</reference>
<accession>A0A672RE74</accession>
<dbReference type="Gene3D" id="3.10.100.10">
    <property type="entry name" value="Mannose-Binding Protein A, subunit A"/>
    <property type="match status" value="1"/>
</dbReference>
<dbReference type="InterPro" id="IPR016186">
    <property type="entry name" value="C-type_lectin-like/link_sf"/>
</dbReference>
<reference evidence="3" key="2">
    <citation type="submission" date="2025-09" db="UniProtKB">
        <authorList>
            <consortium name="Ensembl"/>
        </authorList>
    </citation>
    <scope>IDENTIFICATION</scope>
</reference>
<keyword evidence="1" id="KW-1015">Disulfide bond</keyword>
<dbReference type="InterPro" id="IPR016187">
    <property type="entry name" value="CTDL_fold"/>
</dbReference>
<dbReference type="AlphaFoldDB" id="A0A672RE74"/>
<dbReference type="PROSITE" id="PS50041">
    <property type="entry name" value="C_TYPE_LECTIN_2"/>
    <property type="match status" value="1"/>
</dbReference>
<dbReference type="Ensembl" id="ENSSGRT00000092449.1">
    <property type="protein sequence ID" value="ENSSGRP00000086843.1"/>
    <property type="gene ID" value="ENSSGRG00000043659.1"/>
</dbReference>
<dbReference type="PANTHER" id="PTHR45784:SF3">
    <property type="entry name" value="C-TYPE LECTIN DOMAIN FAMILY 4 MEMBER K-LIKE-RELATED"/>
    <property type="match status" value="1"/>
</dbReference>
<keyword evidence="4" id="KW-1185">Reference proteome</keyword>
<feature type="domain" description="C-type lectin" evidence="2">
    <location>
        <begin position="54"/>
        <end position="169"/>
    </location>
</feature>
<dbReference type="SUPFAM" id="SSF56436">
    <property type="entry name" value="C-type lectin-like"/>
    <property type="match status" value="1"/>
</dbReference>
<dbReference type="Pfam" id="PF00059">
    <property type="entry name" value="Lectin_C"/>
    <property type="match status" value="1"/>
</dbReference>
<evidence type="ECO:0000313" key="3">
    <source>
        <dbReference type="Ensembl" id="ENSSGRP00000086843.1"/>
    </source>
</evidence>
<name>A0A672RE74_SINGR</name>